<evidence type="ECO:0000313" key="1">
    <source>
        <dbReference type="EMBL" id="PIO15095.1"/>
    </source>
</evidence>
<sequence>MDCDRYSGTQMNCDRYSGTQMGCDRYSGTQMACDRYSDELRQVLRWAVTGTQIYCDRYSGTQMGCDRYSGMRYEYHLVVLRSGGPRRCGVWVGPEACLGPTTAAEEWSWAVCPE</sequence>
<dbReference type="AlphaFoldDB" id="A0A2G9QHV8"/>
<gene>
    <name evidence="1" type="ORF">AB205_0058240</name>
</gene>
<accession>A0A2G9QHV8</accession>
<proteinExistence type="predicted"/>
<reference evidence="2" key="1">
    <citation type="journal article" date="2017" name="Nat. Commun.">
        <title>The North American bullfrog draft genome provides insight into hormonal regulation of long noncoding RNA.</title>
        <authorList>
            <person name="Hammond S.A."/>
            <person name="Warren R.L."/>
            <person name="Vandervalk B.P."/>
            <person name="Kucuk E."/>
            <person name="Khan H."/>
            <person name="Gibb E.A."/>
            <person name="Pandoh P."/>
            <person name="Kirk H."/>
            <person name="Zhao Y."/>
            <person name="Jones M."/>
            <person name="Mungall A.J."/>
            <person name="Coope R."/>
            <person name="Pleasance S."/>
            <person name="Moore R.A."/>
            <person name="Holt R.A."/>
            <person name="Round J.M."/>
            <person name="Ohora S."/>
            <person name="Walle B.V."/>
            <person name="Veldhoen N."/>
            <person name="Helbing C.C."/>
            <person name="Birol I."/>
        </authorList>
    </citation>
    <scope>NUCLEOTIDE SEQUENCE [LARGE SCALE GENOMIC DNA]</scope>
</reference>
<dbReference type="EMBL" id="KV991168">
    <property type="protein sequence ID" value="PIO15095.1"/>
    <property type="molecule type" value="Genomic_DNA"/>
</dbReference>
<keyword evidence="2" id="KW-1185">Reference proteome</keyword>
<dbReference type="Proteomes" id="UP000228934">
    <property type="component" value="Unassembled WGS sequence"/>
</dbReference>
<protein>
    <submittedName>
        <fullName evidence="1">Uncharacterized protein</fullName>
    </submittedName>
</protein>
<evidence type="ECO:0000313" key="2">
    <source>
        <dbReference type="Proteomes" id="UP000228934"/>
    </source>
</evidence>
<organism evidence="1 2">
    <name type="scientific">Aquarana catesbeiana</name>
    <name type="common">American bullfrog</name>
    <name type="synonym">Rana catesbeiana</name>
    <dbReference type="NCBI Taxonomy" id="8400"/>
    <lineage>
        <taxon>Eukaryota</taxon>
        <taxon>Metazoa</taxon>
        <taxon>Chordata</taxon>
        <taxon>Craniata</taxon>
        <taxon>Vertebrata</taxon>
        <taxon>Euteleostomi</taxon>
        <taxon>Amphibia</taxon>
        <taxon>Batrachia</taxon>
        <taxon>Anura</taxon>
        <taxon>Neobatrachia</taxon>
        <taxon>Ranoidea</taxon>
        <taxon>Ranidae</taxon>
        <taxon>Aquarana</taxon>
    </lineage>
</organism>
<name>A0A2G9QHV8_AQUCT</name>